<protein>
    <submittedName>
        <fullName evidence="2">Uncharacterized protein</fullName>
    </submittedName>
</protein>
<evidence type="ECO:0000313" key="2">
    <source>
        <dbReference type="EMBL" id="GFT94786.1"/>
    </source>
</evidence>
<dbReference type="EMBL" id="BMAW01121608">
    <property type="protein sequence ID" value="GFT94786.1"/>
    <property type="molecule type" value="Genomic_DNA"/>
</dbReference>
<organism evidence="2 3">
    <name type="scientific">Nephila pilipes</name>
    <name type="common">Giant wood spider</name>
    <name type="synonym">Nephila maculata</name>
    <dbReference type="NCBI Taxonomy" id="299642"/>
    <lineage>
        <taxon>Eukaryota</taxon>
        <taxon>Metazoa</taxon>
        <taxon>Ecdysozoa</taxon>
        <taxon>Arthropoda</taxon>
        <taxon>Chelicerata</taxon>
        <taxon>Arachnida</taxon>
        <taxon>Araneae</taxon>
        <taxon>Araneomorphae</taxon>
        <taxon>Entelegynae</taxon>
        <taxon>Araneoidea</taxon>
        <taxon>Nephilidae</taxon>
        <taxon>Nephila</taxon>
    </lineage>
</organism>
<feature type="region of interest" description="Disordered" evidence="1">
    <location>
        <begin position="126"/>
        <end position="176"/>
    </location>
</feature>
<dbReference type="Proteomes" id="UP000887013">
    <property type="component" value="Unassembled WGS sequence"/>
</dbReference>
<proteinExistence type="predicted"/>
<keyword evidence="3" id="KW-1185">Reference proteome</keyword>
<gene>
    <name evidence="2" type="ORF">NPIL_670591</name>
</gene>
<reference evidence="2" key="1">
    <citation type="submission" date="2020-08" db="EMBL/GenBank/DDBJ databases">
        <title>Multicomponent nature underlies the extraordinary mechanical properties of spider dragline silk.</title>
        <authorList>
            <person name="Kono N."/>
            <person name="Nakamura H."/>
            <person name="Mori M."/>
            <person name="Yoshida Y."/>
            <person name="Ohtoshi R."/>
            <person name="Malay A.D."/>
            <person name="Moran D.A.P."/>
            <person name="Tomita M."/>
            <person name="Numata K."/>
            <person name="Arakawa K."/>
        </authorList>
    </citation>
    <scope>NUCLEOTIDE SEQUENCE</scope>
</reference>
<feature type="compositionally biased region" description="Polar residues" evidence="1">
    <location>
        <begin position="126"/>
        <end position="147"/>
    </location>
</feature>
<name>A0A8X6UAF1_NEPPI</name>
<sequence>MLILGHRAFIRDEIVGCSHTIDQLQEDCWFTRNPSDFQLDKPKNHYGPGDIVRYSKFIGLTLHSKASNYPIWLELNSPPESRVRVYHLQVVVAREMLPNRNFPPVDSMHGSSVTFLNDSITKAMTSSIGSSQTVRRRSLTSPRQPSGNPCIGGRIPKQDQNQTVSAGKDLLKNSQE</sequence>
<evidence type="ECO:0000313" key="3">
    <source>
        <dbReference type="Proteomes" id="UP000887013"/>
    </source>
</evidence>
<comment type="caution">
    <text evidence="2">The sequence shown here is derived from an EMBL/GenBank/DDBJ whole genome shotgun (WGS) entry which is preliminary data.</text>
</comment>
<evidence type="ECO:0000256" key="1">
    <source>
        <dbReference type="SAM" id="MobiDB-lite"/>
    </source>
</evidence>
<dbReference type="AlphaFoldDB" id="A0A8X6UAF1"/>
<accession>A0A8X6UAF1</accession>